<sequence length="86" mass="9122">MQARTSRNGQRVSCNTSRHPVQWHVYVVVTLHVHKNTIAACPAHTTCWRSAQGLDPTDPGPGTHAKAVRVGRADVEGGGAEIGEGA</sequence>
<dbReference type="EMBL" id="AXCR01000010">
    <property type="protein sequence ID" value="KJR82515.1"/>
    <property type="molecule type" value="Genomic_DNA"/>
</dbReference>
<dbReference type="KEGG" id="ssck:SPSK_03794"/>
<proteinExistence type="predicted"/>
<dbReference type="AlphaFoldDB" id="A0A0F2M188"/>
<protein>
    <submittedName>
        <fullName evidence="1">Uncharacterized protein</fullName>
    </submittedName>
</protein>
<name>A0A0F2M188_SPOSC</name>
<accession>A0A0F2M188</accession>
<gene>
    <name evidence="1" type="ORF">SPSK_03794</name>
</gene>
<dbReference type="RefSeq" id="XP_016585191.1">
    <property type="nucleotide sequence ID" value="XM_016730628.1"/>
</dbReference>
<evidence type="ECO:0000313" key="1">
    <source>
        <dbReference type="EMBL" id="KJR82515.1"/>
    </source>
</evidence>
<evidence type="ECO:0000313" key="2">
    <source>
        <dbReference type="Proteomes" id="UP000033710"/>
    </source>
</evidence>
<dbReference type="VEuPathDB" id="FungiDB:SPSK_03794"/>
<reference evidence="1 2" key="2">
    <citation type="journal article" date="2015" name="Eukaryot. Cell">
        <title>Asexual propagation of a virulent clone complex in a human and feline outbreak of sporotrichosis.</title>
        <authorList>
            <person name="Teixeira Mde M."/>
            <person name="Rodrigues A.M."/>
            <person name="Tsui C.K."/>
            <person name="de Almeida L.G."/>
            <person name="Van Diepeningen A.D."/>
            <person name="van den Ende B.G."/>
            <person name="Fernandes G.F."/>
            <person name="Kano R."/>
            <person name="Hamelin R.C."/>
            <person name="Lopes-Bezerra L.M."/>
            <person name="Vasconcelos A.T."/>
            <person name="de Hoog S."/>
            <person name="de Camargo Z.P."/>
            <person name="Felipe M.S."/>
        </authorList>
    </citation>
    <scope>NUCLEOTIDE SEQUENCE [LARGE SCALE GENOMIC DNA]</scope>
    <source>
        <strain evidence="1 2">1099-18</strain>
    </source>
</reference>
<dbReference type="GeneID" id="27665905"/>
<reference evidence="1 2" key="1">
    <citation type="journal article" date="2014" name="BMC Genomics">
        <title>Comparative genomics of the major fungal agents of human and animal Sporotrichosis: Sporothrix schenckii and Sporothrix brasiliensis.</title>
        <authorList>
            <person name="Teixeira M.M."/>
            <person name="de Almeida L.G."/>
            <person name="Kubitschek-Barreira P."/>
            <person name="Alves F.L."/>
            <person name="Kioshima E.S."/>
            <person name="Abadio A.K."/>
            <person name="Fernandes L."/>
            <person name="Derengowski L.S."/>
            <person name="Ferreira K.S."/>
            <person name="Souza R.C."/>
            <person name="Ruiz J.C."/>
            <person name="de Andrade N.C."/>
            <person name="Paes H.C."/>
            <person name="Nicola A.M."/>
            <person name="Albuquerque P."/>
            <person name="Gerber A.L."/>
            <person name="Martins V.P."/>
            <person name="Peconick L.D."/>
            <person name="Neto A.V."/>
            <person name="Chaucanez C.B."/>
            <person name="Silva P.A."/>
            <person name="Cunha O.L."/>
            <person name="de Oliveira F.F."/>
            <person name="dos Santos T.C."/>
            <person name="Barros A.L."/>
            <person name="Soares M.A."/>
            <person name="de Oliveira L.M."/>
            <person name="Marini M.M."/>
            <person name="Villalobos-Duno H."/>
            <person name="Cunha M.M."/>
            <person name="de Hoog S."/>
            <person name="da Silveira J.F."/>
            <person name="Henrissat B."/>
            <person name="Nino-Vega G.A."/>
            <person name="Cisalpino P.S."/>
            <person name="Mora-Montes H.M."/>
            <person name="Almeida S.R."/>
            <person name="Stajich J.E."/>
            <person name="Lopes-Bezerra L.M."/>
            <person name="Vasconcelos A.T."/>
            <person name="Felipe M.S."/>
        </authorList>
    </citation>
    <scope>NUCLEOTIDE SEQUENCE [LARGE SCALE GENOMIC DNA]</scope>
    <source>
        <strain evidence="1 2">1099-18</strain>
    </source>
</reference>
<organism evidence="1 2">
    <name type="scientific">Sporothrix schenckii 1099-18</name>
    <dbReference type="NCBI Taxonomy" id="1397361"/>
    <lineage>
        <taxon>Eukaryota</taxon>
        <taxon>Fungi</taxon>
        <taxon>Dikarya</taxon>
        <taxon>Ascomycota</taxon>
        <taxon>Pezizomycotina</taxon>
        <taxon>Sordariomycetes</taxon>
        <taxon>Sordariomycetidae</taxon>
        <taxon>Ophiostomatales</taxon>
        <taxon>Ophiostomataceae</taxon>
        <taxon>Sporothrix</taxon>
    </lineage>
</organism>
<comment type="caution">
    <text evidence="1">The sequence shown here is derived from an EMBL/GenBank/DDBJ whole genome shotgun (WGS) entry which is preliminary data.</text>
</comment>
<dbReference type="Proteomes" id="UP000033710">
    <property type="component" value="Unassembled WGS sequence"/>
</dbReference>